<reference evidence="1" key="2">
    <citation type="submission" date="2020-09" db="EMBL/GenBank/DDBJ databases">
        <authorList>
            <person name="Sun Q."/>
            <person name="Kim S."/>
        </authorList>
    </citation>
    <scope>NUCLEOTIDE SEQUENCE</scope>
    <source>
        <strain evidence="1">KCTC 12870</strain>
    </source>
</reference>
<protein>
    <submittedName>
        <fullName evidence="1">Uncharacterized protein</fullName>
    </submittedName>
</protein>
<comment type="caution">
    <text evidence="1">The sequence shown here is derived from an EMBL/GenBank/DDBJ whole genome shotgun (WGS) entry which is preliminary data.</text>
</comment>
<reference evidence="1" key="1">
    <citation type="journal article" date="2014" name="Int. J. Syst. Evol. Microbiol.">
        <title>Complete genome sequence of Corynebacterium casei LMG S-19264T (=DSM 44701T), isolated from a smear-ripened cheese.</title>
        <authorList>
            <consortium name="US DOE Joint Genome Institute (JGI-PGF)"/>
            <person name="Walter F."/>
            <person name="Albersmeier A."/>
            <person name="Kalinowski J."/>
            <person name="Ruckert C."/>
        </authorList>
    </citation>
    <scope>NUCLEOTIDE SEQUENCE</scope>
    <source>
        <strain evidence="1">KCTC 12870</strain>
    </source>
</reference>
<organism evidence="1 2">
    <name type="scientific">Cerasicoccus arenae</name>
    <dbReference type="NCBI Taxonomy" id="424488"/>
    <lineage>
        <taxon>Bacteria</taxon>
        <taxon>Pseudomonadati</taxon>
        <taxon>Verrucomicrobiota</taxon>
        <taxon>Opitutia</taxon>
        <taxon>Puniceicoccales</taxon>
        <taxon>Cerasicoccaceae</taxon>
        <taxon>Cerasicoccus</taxon>
    </lineage>
</organism>
<name>A0A8J3GEM4_9BACT</name>
<dbReference type="AlphaFoldDB" id="A0A8J3GEM4"/>
<gene>
    <name evidence="1" type="ORF">GCM10007047_15110</name>
</gene>
<evidence type="ECO:0000313" key="2">
    <source>
        <dbReference type="Proteomes" id="UP000642829"/>
    </source>
</evidence>
<proteinExistence type="predicted"/>
<dbReference type="Proteomes" id="UP000642829">
    <property type="component" value="Unassembled WGS sequence"/>
</dbReference>
<keyword evidence="2" id="KW-1185">Reference proteome</keyword>
<accession>A0A8J3GEM4</accession>
<sequence>MFFSMKINFNQFSIVFLGLIYGATPMLAQSYVFAEDEAYYDAYNDGWQSGDQSGRGFGDWRLFSPEYTKEDEEQYAGFFTANTESNSDLKQSAREGKALGIFANGTGFEETAAFRAFDGPLQSGDVFSMRFEFDGFTNRFERDSEAISSVGFALRAEADAVGLSELGKGRAMVFAVIKGLSTYQILDADPRFNTRVFIDPEGVDVGITIHDDFRYDLQIITLSDNVVHHFPDRSFNWEAPKGTFENKGGQKIQSFALFNLNGGSSNVYFGAFQVSRLEN</sequence>
<dbReference type="EMBL" id="BMXG01000008">
    <property type="protein sequence ID" value="GHB99893.1"/>
    <property type="molecule type" value="Genomic_DNA"/>
</dbReference>
<evidence type="ECO:0000313" key="1">
    <source>
        <dbReference type="EMBL" id="GHB99893.1"/>
    </source>
</evidence>